<evidence type="ECO:0000313" key="1">
    <source>
        <dbReference type="EMBL" id="GAI47133.1"/>
    </source>
</evidence>
<dbReference type="Pfam" id="PF13715">
    <property type="entry name" value="CarbopepD_reg_2"/>
    <property type="match status" value="1"/>
</dbReference>
<evidence type="ECO:0008006" key="2">
    <source>
        <dbReference type="Google" id="ProtNLM"/>
    </source>
</evidence>
<reference evidence="1" key="1">
    <citation type="journal article" date="2014" name="Front. Microbiol.">
        <title>High frequency of phylogenetically diverse reductive dehalogenase-homologous genes in deep subseafloor sedimentary metagenomes.</title>
        <authorList>
            <person name="Kawai M."/>
            <person name="Futagami T."/>
            <person name="Toyoda A."/>
            <person name="Takaki Y."/>
            <person name="Nishi S."/>
            <person name="Hori S."/>
            <person name="Arai W."/>
            <person name="Tsubouchi T."/>
            <person name="Morono Y."/>
            <person name="Uchiyama I."/>
            <person name="Ito T."/>
            <person name="Fujiyama A."/>
            <person name="Inagaki F."/>
            <person name="Takami H."/>
        </authorList>
    </citation>
    <scope>NUCLEOTIDE SEQUENCE</scope>
    <source>
        <strain evidence="1">Expedition CK06-06</strain>
    </source>
</reference>
<sequence>MLERPRMRSALLGMSLVFVLVSGLSAGTTGKIAGVVRDSTTAQPLPGVNIIVEGTQMGAATNEYGEYFIINIPP</sequence>
<accession>X1NU53</accession>
<protein>
    <recommendedName>
        <fullName evidence="2">TonB-dependent receptor plug domain-containing protein</fullName>
    </recommendedName>
</protein>
<dbReference type="EMBL" id="BARV01039632">
    <property type="protein sequence ID" value="GAI47133.1"/>
    <property type="molecule type" value="Genomic_DNA"/>
</dbReference>
<proteinExistence type="predicted"/>
<gene>
    <name evidence="1" type="ORF">S06H3_60685</name>
</gene>
<dbReference type="SUPFAM" id="SSF49464">
    <property type="entry name" value="Carboxypeptidase regulatory domain-like"/>
    <property type="match status" value="1"/>
</dbReference>
<organism evidence="1">
    <name type="scientific">marine sediment metagenome</name>
    <dbReference type="NCBI Taxonomy" id="412755"/>
    <lineage>
        <taxon>unclassified sequences</taxon>
        <taxon>metagenomes</taxon>
        <taxon>ecological metagenomes</taxon>
    </lineage>
</organism>
<dbReference type="Gene3D" id="2.60.40.1120">
    <property type="entry name" value="Carboxypeptidase-like, regulatory domain"/>
    <property type="match status" value="1"/>
</dbReference>
<comment type="caution">
    <text evidence="1">The sequence shown here is derived from an EMBL/GenBank/DDBJ whole genome shotgun (WGS) entry which is preliminary data.</text>
</comment>
<dbReference type="AlphaFoldDB" id="X1NU53"/>
<feature type="non-terminal residue" evidence="1">
    <location>
        <position position="74"/>
    </location>
</feature>
<dbReference type="InterPro" id="IPR008969">
    <property type="entry name" value="CarboxyPept-like_regulatory"/>
</dbReference>
<name>X1NU53_9ZZZZ</name>